<evidence type="ECO:0000256" key="8">
    <source>
        <dbReference type="ARBA" id="ARBA00022989"/>
    </source>
</evidence>
<feature type="transmembrane region" description="Helical" evidence="13">
    <location>
        <begin position="303"/>
        <end position="325"/>
    </location>
</feature>
<feature type="domain" description="Major facilitator superfamily (MFS) profile" evidence="14">
    <location>
        <begin position="19"/>
        <end position="473"/>
    </location>
</feature>
<dbReference type="GO" id="GO:0015297">
    <property type="term" value="F:antiporter activity"/>
    <property type="evidence" value="ECO:0007669"/>
    <property type="project" value="UniProtKB-KW"/>
</dbReference>
<dbReference type="HOGENOM" id="CLU_000960_28_3_11"/>
<evidence type="ECO:0000313" key="16">
    <source>
        <dbReference type="EMBL" id="MDX5893704.1"/>
    </source>
</evidence>
<keyword evidence="5" id="KW-1003">Cell membrane</keyword>
<dbReference type="PANTHER" id="PTHR23501:SF188">
    <property type="entry name" value="TETRACYCLINE RESISTANCE PROTEIN"/>
    <property type="match status" value="1"/>
</dbReference>
<comment type="function">
    <text evidence="1">Resistance to tetracycline by an active tetracycline efflux. This is an energy-dependent process that decreases the accumulation of the antibiotic in whole cells. This protein functions as a metal-tetracycline/H(+) antiporter.</text>
</comment>
<dbReference type="RefSeq" id="WP_038681123.1">
    <property type="nucleotide sequence ID" value="NZ_CP007514.1"/>
</dbReference>
<keyword evidence="4" id="KW-0050">Antiport</keyword>
<comment type="subcellular location">
    <subcellularLocation>
        <location evidence="2">Cell membrane</location>
        <topology evidence="2">Multi-pass membrane protein</topology>
    </subcellularLocation>
</comment>
<accession>A0A023X1S8</accession>
<evidence type="ECO:0000256" key="10">
    <source>
        <dbReference type="ARBA" id="ARBA00023136"/>
    </source>
</evidence>
<reference evidence="15 17" key="1">
    <citation type="submission" date="2014-03" db="EMBL/GenBank/DDBJ databases">
        <title>Complete genome sequence of the Radio-Resistant Rubrobacter radiotolerans RSPS-4.</title>
        <authorList>
            <person name="Egas C.C."/>
            <person name="Barroso C.C."/>
            <person name="Froufe H.J.C."/>
            <person name="Pacheco J.J."/>
            <person name="Albuquerque L.L."/>
            <person name="da Costa M.M.S."/>
        </authorList>
    </citation>
    <scope>NUCLEOTIDE SEQUENCE [LARGE SCALE GENOMIC DNA]</scope>
    <source>
        <strain evidence="15 17">RSPS-4</strain>
    </source>
</reference>
<evidence type="ECO:0000256" key="2">
    <source>
        <dbReference type="ARBA" id="ARBA00004651"/>
    </source>
</evidence>
<feature type="transmembrane region" description="Helical" evidence="13">
    <location>
        <begin position="229"/>
        <end position="251"/>
    </location>
</feature>
<evidence type="ECO:0000313" key="17">
    <source>
        <dbReference type="Proteomes" id="UP000025229"/>
    </source>
</evidence>
<feature type="transmembrane region" description="Helical" evidence="13">
    <location>
        <begin position="53"/>
        <end position="73"/>
    </location>
</feature>
<feature type="transmembrane region" description="Helical" evidence="13">
    <location>
        <begin position="399"/>
        <end position="426"/>
    </location>
</feature>
<keyword evidence="4" id="KW-0813">Transport</keyword>
<evidence type="ECO:0000256" key="12">
    <source>
        <dbReference type="ARBA" id="ARBA00040630"/>
    </source>
</evidence>
<dbReference type="EMBL" id="CP007514">
    <property type="protein sequence ID" value="AHY46298.1"/>
    <property type="molecule type" value="Genomic_DNA"/>
</dbReference>
<keyword evidence="6 13" id="KW-0812">Transmembrane</keyword>
<keyword evidence="9" id="KW-0406">Ion transport</keyword>
<keyword evidence="8 13" id="KW-1133">Transmembrane helix</keyword>
<name>A0A023X1S8_RUBRA</name>
<dbReference type="STRING" id="42256.RradSPS_1015"/>
<evidence type="ECO:0000259" key="14">
    <source>
        <dbReference type="PROSITE" id="PS50850"/>
    </source>
</evidence>
<dbReference type="Proteomes" id="UP001281130">
    <property type="component" value="Unassembled WGS sequence"/>
</dbReference>
<reference evidence="16" key="2">
    <citation type="submission" date="2023-11" db="EMBL/GenBank/DDBJ databases">
        <title>MicrobeMod: A computational toolkit for identifying prokaryotic methylation and restriction-modification with nanopore sequencing.</title>
        <authorList>
            <person name="Crits-Christoph A."/>
            <person name="Kang S.C."/>
            <person name="Lee H."/>
            <person name="Ostrov N."/>
        </authorList>
    </citation>
    <scope>NUCLEOTIDE SEQUENCE</scope>
    <source>
        <strain evidence="16">ATCC 51242</strain>
    </source>
</reference>
<feature type="transmembrane region" description="Helical" evidence="13">
    <location>
        <begin position="363"/>
        <end position="387"/>
    </location>
</feature>
<feature type="transmembrane region" description="Helical" evidence="13">
    <location>
        <begin position="110"/>
        <end position="131"/>
    </location>
</feature>
<protein>
    <recommendedName>
        <fullName evidence="12">Tetracycline resistance protein</fullName>
    </recommendedName>
</protein>
<sequence>MSAKGASSTTERPASTRLLLIVLSSAVFVSVLNSSMVNVVVPQIGEDFGAAQAQVGWVITSFLLSYAISIPLYGRASDLYSVRSLYVFGLAVFAVGSLLSALAPNLGFLVAGRIVQAVGGAAIPALGTVAVTKALPAGERGAALGLITSSVGIGAAVGPVVGGLVEELASWHYLFLGSMALAAVLIPLSLRVIPRGDRVEGASFDVLGGVLLGLAAGLFLFGITQGQVAGFGSFVPLASFAGSLVSGVGFYGRINHARDPFVSPKLFANRGYVLAMAVGFFAMLGNVASLVMVPLLVTNVNGLSAGLAGLVLSPGAVALAVLSPMTGRLSDSLGVKLPIIAGVAAMLLSTAFLSSYGAGASPVVVSIGMMGIGVGFAFVSPAAVNAAANALSHGDPGEIGAGLGIFQGAFFLGGGVGPAIVGAFLAARQDAGSGALNPLYPLSAPAFSDAFLAISASLAISLVGAFFLRNRASSGKNVG</sequence>
<evidence type="ECO:0000256" key="13">
    <source>
        <dbReference type="SAM" id="Phobius"/>
    </source>
</evidence>
<dbReference type="GO" id="GO:0046677">
    <property type="term" value="P:response to antibiotic"/>
    <property type="evidence" value="ECO:0007669"/>
    <property type="project" value="UniProtKB-KW"/>
</dbReference>
<dbReference type="Proteomes" id="UP000025229">
    <property type="component" value="Chromosome"/>
</dbReference>
<dbReference type="eggNOG" id="COG2814">
    <property type="taxonomic scope" value="Bacteria"/>
</dbReference>
<evidence type="ECO:0000256" key="5">
    <source>
        <dbReference type="ARBA" id="ARBA00022475"/>
    </source>
</evidence>
<keyword evidence="7" id="KW-0375">Hydrogen ion transport</keyword>
<dbReference type="PRINTS" id="PR01036">
    <property type="entry name" value="TCRTETB"/>
</dbReference>
<dbReference type="EMBL" id="JAWXXX010000001">
    <property type="protein sequence ID" value="MDX5893704.1"/>
    <property type="molecule type" value="Genomic_DNA"/>
</dbReference>
<evidence type="ECO:0000256" key="11">
    <source>
        <dbReference type="ARBA" id="ARBA00023251"/>
    </source>
</evidence>
<feature type="transmembrane region" description="Helical" evidence="13">
    <location>
        <begin position="171"/>
        <end position="190"/>
    </location>
</feature>
<evidence type="ECO:0000256" key="1">
    <source>
        <dbReference type="ARBA" id="ARBA00003279"/>
    </source>
</evidence>
<keyword evidence="10 13" id="KW-0472">Membrane</keyword>
<evidence type="ECO:0000256" key="4">
    <source>
        <dbReference type="ARBA" id="ARBA00022449"/>
    </source>
</evidence>
<organism evidence="15 17">
    <name type="scientific">Rubrobacter radiotolerans</name>
    <name type="common">Arthrobacter radiotolerans</name>
    <dbReference type="NCBI Taxonomy" id="42256"/>
    <lineage>
        <taxon>Bacteria</taxon>
        <taxon>Bacillati</taxon>
        <taxon>Actinomycetota</taxon>
        <taxon>Rubrobacteria</taxon>
        <taxon>Rubrobacterales</taxon>
        <taxon>Rubrobacteraceae</taxon>
        <taxon>Rubrobacter</taxon>
    </lineage>
</organism>
<dbReference type="Gene3D" id="1.20.1720.10">
    <property type="entry name" value="Multidrug resistance protein D"/>
    <property type="match status" value="1"/>
</dbReference>
<dbReference type="PANTHER" id="PTHR23501">
    <property type="entry name" value="MAJOR FACILITATOR SUPERFAMILY"/>
    <property type="match status" value="1"/>
</dbReference>
<feature type="transmembrane region" description="Helical" evidence="13">
    <location>
        <begin position="272"/>
        <end position="297"/>
    </location>
</feature>
<dbReference type="SUPFAM" id="SSF103473">
    <property type="entry name" value="MFS general substrate transporter"/>
    <property type="match status" value="1"/>
</dbReference>
<feature type="transmembrane region" description="Helical" evidence="13">
    <location>
        <begin position="446"/>
        <end position="468"/>
    </location>
</feature>
<feature type="transmembrane region" description="Helical" evidence="13">
    <location>
        <begin position="85"/>
        <end position="104"/>
    </location>
</feature>
<keyword evidence="17" id="KW-1185">Reference proteome</keyword>
<dbReference type="PROSITE" id="PS50850">
    <property type="entry name" value="MFS"/>
    <property type="match status" value="1"/>
</dbReference>
<dbReference type="KEGG" id="rrd:RradSPS_1015"/>
<dbReference type="GO" id="GO:0005886">
    <property type="term" value="C:plasma membrane"/>
    <property type="evidence" value="ECO:0007669"/>
    <property type="project" value="UniProtKB-SubCell"/>
</dbReference>
<dbReference type="AlphaFoldDB" id="A0A023X1S8"/>
<dbReference type="GO" id="GO:1902600">
    <property type="term" value="P:proton transmembrane transport"/>
    <property type="evidence" value="ECO:0007669"/>
    <property type="project" value="UniProtKB-KW"/>
</dbReference>
<feature type="transmembrane region" description="Helical" evidence="13">
    <location>
        <begin position="337"/>
        <end position="357"/>
    </location>
</feature>
<dbReference type="Gene3D" id="1.20.1250.20">
    <property type="entry name" value="MFS general substrate transporter like domains"/>
    <property type="match status" value="1"/>
</dbReference>
<evidence type="ECO:0000256" key="3">
    <source>
        <dbReference type="ARBA" id="ARBA00007520"/>
    </source>
</evidence>
<feature type="transmembrane region" description="Helical" evidence="13">
    <location>
        <begin position="18"/>
        <end position="41"/>
    </location>
</feature>
<dbReference type="Pfam" id="PF07690">
    <property type="entry name" value="MFS_1"/>
    <property type="match status" value="1"/>
</dbReference>
<feature type="transmembrane region" description="Helical" evidence="13">
    <location>
        <begin position="143"/>
        <end position="165"/>
    </location>
</feature>
<dbReference type="InterPro" id="IPR011701">
    <property type="entry name" value="MFS"/>
</dbReference>
<evidence type="ECO:0000256" key="6">
    <source>
        <dbReference type="ARBA" id="ARBA00022692"/>
    </source>
</evidence>
<keyword evidence="11" id="KW-0046">Antibiotic resistance</keyword>
<evidence type="ECO:0000313" key="15">
    <source>
        <dbReference type="EMBL" id="AHY46298.1"/>
    </source>
</evidence>
<comment type="similarity">
    <text evidence="3">Belongs to the major facilitator superfamily. TCR/Tet family.</text>
</comment>
<feature type="transmembrane region" description="Helical" evidence="13">
    <location>
        <begin position="202"/>
        <end position="223"/>
    </location>
</feature>
<evidence type="ECO:0000256" key="7">
    <source>
        <dbReference type="ARBA" id="ARBA00022781"/>
    </source>
</evidence>
<evidence type="ECO:0000256" key="9">
    <source>
        <dbReference type="ARBA" id="ARBA00023065"/>
    </source>
</evidence>
<dbReference type="InterPro" id="IPR036259">
    <property type="entry name" value="MFS_trans_sf"/>
</dbReference>
<proteinExistence type="inferred from homology"/>
<gene>
    <name evidence="15" type="ORF">RradSPS_1015</name>
    <name evidence="16" type="ORF">SIL72_06645</name>
</gene>
<dbReference type="InterPro" id="IPR020846">
    <property type="entry name" value="MFS_dom"/>
</dbReference>